<sequence length="263" mass="29096">MKRACPPAQRQSGTASVELIVGCLAAIPLFFGISLLGKYADMRHKTVEAARYVAWEEVIWQGSKGDYQLEATDRLMGHRSASVVDRSVLAQEGVSEDPLWRDQSTRTLMVSDGSTVRVNVTQENNFGSTSHVAAVRGIASQAGLETDTVTRYQVALPFTNRLRIPEQDEATNLSNFFDPDHYLPPAEMNFRATSAILTDTWQAKDQSTYKQRIQDLTLEDALDVAVTPGTQTFGYFPLFKEGLYGANPDIVASPDALLQEYKP</sequence>
<feature type="transmembrane region" description="Helical" evidence="1">
    <location>
        <begin position="19"/>
        <end position="37"/>
    </location>
</feature>
<name>A0A4V2PD45_9GAMM</name>
<evidence type="ECO:0000313" key="2">
    <source>
        <dbReference type="EMBL" id="TCK03626.1"/>
    </source>
</evidence>
<dbReference type="AlphaFoldDB" id="A0A4V2PD45"/>
<gene>
    <name evidence="2" type="ORF">CLV83_3900</name>
</gene>
<dbReference type="Proteomes" id="UP000294546">
    <property type="component" value="Unassembled WGS sequence"/>
</dbReference>
<protein>
    <recommendedName>
        <fullName evidence="4">TadE-like protein</fullName>
    </recommendedName>
</protein>
<reference evidence="2 3" key="1">
    <citation type="submission" date="2019-03" db="EMBL/GenBank/DDBJ databases">
        <title>Genomic Encyclopedia of Archaeal and Bacterial Type Strains, Phase II (KMG-II): from individual species to whole genera.</title>
        <authorList>
            <person name="Goeker M."/>
        </authorList>
    </citation>
    <scope>NUCLEOTIDE SEQUENCE [LARGE SCALE GENOMIC DNA]</scope>
    <source>
        <strain evidence="2 3">DSM 27697</strain>
    </source>
</reference>
<keyword evidence="1" id="KW-0812">Transmembrane</keyword>
<dbReference type="OrthoDB" id="6839462at2"/>
<evidence type="ECO:0008006" key="4">
    <source>
        <dbReference type="Google" id="ProtNLM"/>
    </source>
</evidence>
<keyword evidence="3" id="KW-1185">Reference proteome</keyword>
<comment type="caution">
    <text evidence="2">The sequence shown here is derived from an EMBL/GenBank/DDBJ whole genome shotgun (WGS) entry which is preliminary data.</text>
</comment>
<organism evidence="2 3">
    <name type="scientific">Marinobacterium mangrovicola</name>
    <dbReference type="NCBI Taxonomy" id="1476959"/>
    <lineage>
        <taxon>Bacteria</taxon>
        <taxon>Pseudomonadati</taxon>
        <taxon>Pseudomonadota</taxon>
        <taxon>Gammaproteobacteria</taxon>
        <taxon>Oceanospirillales</taxon>
        <taxon>Oceanospirillaceae</taxon>
        <taxon>Marinobacterium</taxon>
    </lineage>
</organism>
<keyword evidence="1" id="KW-0472">Membrane</keyword>
<dbReference type="EMBL" id="SMFU01000012">
    <property type="protein sequence ID" value="TCK03626.1"/>
    <property type="molecule type" value="Genomic_DNA"/>
</dbReference>
<evidence type="ECO:0000256" key="1">
    <source>
        <dbReference type="SAM" id="Phobius"/>
    </source>
</evidence>
<proteinExistence type="predicted"/>
<evidence type="ECO:0000313" key="3">
    <source>
        <dbReference type="Proteomes" id="UP000294546"/>
    </source>
</evidence>
<dbReference type="RefSeq" id="WP_132296472.1">
    <property type="nucleotide sequence ID" value="NZ_SMFU01000012.1"/>
</dbReference>
<accession>A0A4V2PD45</accession>
<keyword evidence="1" id="KW-1133">Transmembrane helix</keyword>